<accession>A0A2M9YTX0</accession>
<dbReference type="OrthoDB" id="5405951at2"/>
<gene>
    <name evidence="4" type="ORF">CH376_15885</name>
    <name evidence="3" type="ORF">CH380_00230</name>
</gene>
<name>A0A2M9YTX0_9LEPT</name>
<dbReference type="Pfam" id="PF11127">
    <property type="entry name" value="YgaP-like_TM"/>
    <property type="match status" value="1"/>
</dbReference>
<evidence type="ECO:0000313" key="6">
    <source>
        <dbReference type="Proteomes" id="UP000232188"/>
    </source>
</evidence>
<keyword evidence="1" id="KW-0472">Membrane</keyword>
<proteinExistence type="predicted"/>
<evidence type="ECO:0000313" key="3">
    <source>
        <dbReference type="EMBL" id="PJZ54983.1"/>
    </source>
</evidence>
<feature type="transmembrane region" description="Helical" evidence="1">
    <location>
        <begin position="37"/>
        <end position="57"/>
    </location>
</feature>
<keyword evidence="1" id="KW-1133">Transmembrane helix</keyword>
<dbReference type="EMBL" id="NPDV01000001">
    <property type="protein sequence ID" value="PJZ54983.1"/>
    <property type="molecule type" value="Genomic_DNA"/>
</dbReference>
<dbReference type="InterPro" id="IPR021309">
    <property type="entry name" value="YgaP-like_TM"/>
</dbReference>
<evidence type="ECO:0000313" key="4">
    <source>
        <dbReference type="EMBL" id="PJZ60925.1"/>
    </source>
</evidence>
<keyword evidence="5" id="KW-1185">Reference proteome</keyword>
<feature type="domain" description="Inner membrane protein YgaP-like transmembrane" evidence="2">
    <location>
        <begin position="1"/>
        <end position="64"/>
    </location>
</feature>
<evidence type="ECO:0000259" key="2">
    <source>
        <dbReference type="Pfam" id="PF11127"/>
    </source>
</evidence>
<organism evidence="3 6">
    <name type="scientific">Leptospira adleri</name>
    <dbReference type="NCBI Taxonomy" id="2023186"/>
    <lineage>
        <taxon>Bacteria</taxon>
        <taxon>Pseudomonadati</taxon>
        <taxon>Spirochaetota</taxon>
        <taxon>Spirochaetia</taxon>
        <taxon>Leptospirales</taxon>
        <taxon>Leptospiraceae</taxon>
        <taxon>Leptospira</taxon>
    </lineage>
</organism>
<feature type="transmembrane region" description="Helical" evidence="1">
    <location>
        <begin position="12"/>
        <end position="31"/>
    </location>
</feature>
<dbReference type="Proteomes" id="UP000232188">
    <property type="component" value="Unassembled WGS sequence"/>
</dbReference>
<dbReference type="AlphaFoldDB" id="A0A2M9YTX0"/>
<dbReference type="Proteomes" id="UP000232149">
    <property type="component" value="Unassembled WGS sequence"/>
</dbReference>
<dbReference type="EMBL" id="NPDU01000045">
    <property type="protein sequence ID" value="PJZ60925.1"/>
    <property type="molecule type" value="Genomic_DNA"/>
</dbReference>
<keyword evidence="1" id="KW-0812">Transmembrane</keyword>
<protein>
    <recommendedName>
        <fullName evidence="2">Inner membrane protein YgaP-like transmembrane domain-containing protein</fullName>
    </recommendedName>
</protein>
<dbReference type="RefSeq" id="WP_100783727.1">
    <property type="nucleotide sequence ID" value="NZ_NPDU01000045.1"/>
</dbReference>
<reference evidence="5 6" key="1">
    <citation type="submission" date="2017-07" db="EMBL/GenBank/DDBJ databases">
        <title>Leptospira spp. isolated from tropical soils.</title>
        <authorList>
            <person name="Thibeaux R."/>
            <person name="Iraola G."/>
            <person name="Ferres I."/>
            <person name="Bierque E."/>
            <person name="Girault D."/>
            <person name="Soupe-Gilbert M.-E."/>
            <person name="Picardeau M."/>
            <person name="Goarant C."/>
        </authorList>
    </citation>
    <scope>NUCLEOTIDE SEQUENCE [LARGE SCALE GENOMIC DNA]</scope>
    <source>
        <strain evidence="3 6">FH2-B-C1</strain>
        <strain evidence="4 5">FH2-B-D1</strain>
    </source>
</reference>
<evidence type="ECO:0000313" key="5">
    <source>
        <dbReference type="Proteomes" id="UP000232149"/>
    </source>
</evidence>
<sequence length="66" mass="6939">MKTNEGNLDRIARIVVGLGLVVYGFMMQGALGTGISIFGLIPIATGVIGWCPLYTLLGISTCPVKK</sequence>
<comment type="caution">
    <text evidence="3">The sequence shown here is derived from an EMBL/GenBank/DDBJ whole genome shotgun (WGS) entry which is preliminary data.</text>
</comment>
<evidence type="ECO:0000256" key="1">
    <source>
        <dbReference type="SAM" id="Phobius"/>
    </source>
</evidence>